<feature type="domain" description="URB1 C-terminal" evidence="1">
    <location>
        <begin position="192"/>
        <end position="351"/>
    </location>
</feature>
<evidence type="ECO:0000259" key="1">
    <source>
        <dbReference type="Pfam" id="PF16201"/>
    </source>
</evidence>
<dbReference type="InterPro" id="IPR039844">
    <property type="entry name" value="URB1"/>
</dbReference>
<proteinExistence type="predicted"/>
<dbReference type="InterPro" id="IPR032436">
    <property type="entry name" value="URB1_C"/>
</dbReference>
<sequence length="353" mass="40078">MTAFRTILTNSRPKPATVNRLIQALLHHPQFEWAALSSSRDELVAAIHSLFLLHPQNTCQPSQVSPLINIYRGSLEDADLRILDIFRLFEVERRISVATLLSSWSPTASTASPDLLTSISQLDPDRMFGVCLSFPQWRSTGALSSKLSTVERSAGYDPLFIILLLAQLLAREGSNDQLTGISWVQICRTNILAVLICSLSARDDQLRNLGWTVFGGMYDKLEHAPDFFEKKQLVYLLEKVARLYVKTSSQDSTSAAPYHRLPSYTTLFFAHAFRSLFAPSSSLYPLISRFVLQRPEFDPNDPPMLYSMLYSTLSSDLGRKEGRWKRERNWMLRFLSDGMVSSGDWKVLQRHIV</sequence>
<evidence type="ECO:0000313" key="2">
    <source>
        <dbReference type="EMBL" id="CCA67774.1"/>
    </source>
</evidence>
<dbReference type="GO" id="GO:0000463">
    <property type="term" value="P:maturation of LSU-rRNA from tricistronic rRNA transcript (SSU-rRNA, 5.8S rRNA, LSU-rRNA)"/>
    <property type="evidence" value="ECO:0007669"/>
    <property type="project" value="TreeGrafter"/>
</dbReference>
<name>G4T8W3_SERID</name>
<gene>
    <name evidence="2" type="ORF">PIIN_01598</name>
</gene>
<dbReference type="PANTHER" id="PTHR13500:SF0">
    <property type="entry name" value="NUCLEOLAR PRE-RIBOSOMAL-ASSOCIATED PROTEIN 1"/>
    <property type="match status" value="1"/>
</dbReference>
<dbReference type="Proteomes" id="UP000007148">
    <property type="component" value="Unassembled WGS sequence"/>
</dbReference>
<dbReference type="GO" id="GO:0000466">
    <property type="term" value="P:maturation of 5.8S rRNA from tricistronic rRNA transcript (SSU-rRNA, 5.8S rRNA, LSU-rRNA)"/>
    <property type="evidence" value="ECO:0007669"/>
    <property type="project" value="TreeGrafter"/>
</dbReference>
<dbReference type="eggNOG" id="KOG1791">
    <property type="taxonomic scope" value="Eukaryota"/>
</dbReference>
<dbReference type="AlphaFoldDB" id="G4T8W3"/>
<dbReference type="OrthoDB" id="72892at2759"/>
<protein>
    <recommendedName>
        <fullName evidence="1">URB1 C-terminal domain-containing protein</fullName>
    </recommendedName>
</protein>
<keyword evidence="3" id="KW-1185">Reference proteome</keyword>
<reference evidence="2 3" key="1">
    <citation type="journal article" date="2011" name="PLoS Pathog.">
        <title>Endophytic Life Strategies Decoded by Genome and Transcriptome Analyses of the Mutualistic Root Symbiont Piriformospora indica.</title>
        <authorList>
            <person name="Zuccaro A."/>
            <person name="Lahrmann U."/>
            <person name="Guldener U."/>
            <person name="Langen G."/>
            <person name="Pfiffi S."/>
            <person name="Biedenkopf D."/>
            <person name="Wong P."/>
            <person name="Samans B."/>
            <person name="Grimm C."/>
            <person name="Basiewicz M."/>
            <person name="Murat C."/>
            <person name="Martin F."/>
            <person name="Kogel K.H."/>
        </authorList>
    </citation>
    <scope>NUCLEOTIDE SEQUENCE [LARGE SCALE GENOMIC DNA]</scope>
    <source>
        <strain evidence="2 3">DSM 11827</strain>
    </source>
</reference>
<dbReference type="HOGENOM" id="CLU_070978_0_0_1"/>
<comment type="caution">
    <text evidence="2">The sequence shown here is derived from an EMBL/GenBank/DDBJ whole genome shotgun (WGS) entry which is preliminary data.</text>
</comment>
<accession>G4T8W3</accession>
<dbReference type="EMBL" id="CAFZ01000019">
    <property type="protein sequence ID" value="CCA67774.1"/>
    <property type="molecule type" value="Genomic_DNA"/>
</dbReference>
<dbReference type="Pfam" id="PF16201">
    <property type="entry name" value="NopRA1"/>
    <property type="match status" value="1"/>
</dbReference>
<dbReference type="STRING" id="1109443.G4T8W3"/>
<organism evidence="2 3">
    <name type="scientific">Serendipita indica (strain DSM 11827)</name>
    <name type="common">Root endophyte fungus</name>
    <name type="synonym">Piriformospora indica</name>
    <dbReference type="NCBI Taxonomy" id="1109443"/>
    <lineage>
        <taxon>Eukaryota</taxon>
        <taxon>Fungi</taxon>
        <taxon>Dikarya</taxon>
        <taxon>Basidiomycota</taxon>
        <taxon>Agaricomycotina</taxon>
        <taxon>Agaricomycetes</taxon>
        <taxon>Sebacinales</taxon>
        <taxon>Serendipitaceae</taxon>
        <taxon>Serendipita</taxon>
    </lineage>
</organism>
<evidence type="ECO:0000313" key="3">
    <source>
        <dbReference type="Proteomes" id="UP000007148"/>
    </source>
</evidence>
<dbReference type="PANTHER" id="PTHR13500">
    <property type="entry name" value="NUCLEOLAR PRERIBOSOMAL-ASSOCIATED PROTEIN 1"/>
    <property type="match status" value="1"/>
</dbReference>
<dbReference type="GO" id="GO:0005730">
    <property type="term" value="C:nucleolus"/>
    <property type="evidence" value="ECO:0007669"/>
    <property type="project" value="TreeGrafter"/>
</dbReference>
<dbReference type="InParanoid" id="G4T8W3"/>